<evidence type="ECO:0000313" key="1">
    <source>
        <dbReference type="EMBL" id="SMH32087.1"/>
    </source>
</evidence>
<proteinExistence type="predicted"/>
<dbReference type="AlphaFoldDB" id="A0A1X7N5Q0"/>
<organism evidence="1 2">
    <name type="scientific">Mesorhizobium australicum</name>
    <dbReference type="NCBI Taxonomy" id="536018"/>
    <lineage>
        <taxon>Bacteria</taxon>
        <taxon>Pseudomonadati</taxon>
        <taxon>Pseudomonadota</taxon>
        <taxon>Alphaproteobacteria</taxon>
        <taxon>Hyphomicrobiales</taxon>
        <taxon>Phyllobacteriaceae</taxon>
        <taxon>Mesorhizobium</taxon>
    </lineage>
</organism>
<accession>A0A1X7N5Q0</accession>
<dbReference type="EMBL" id="FXBL01000004">
    <property type="protein sequence ID" value="SMH32087.1"/>
    <property type="molecule type" value="Genomic_DNA"/>
</dbReference>
<dbReference type="RefSeq" id="WP_085463337.1">
    <property type="nucleotide sequence ID" value="NZ_FXBL01000004.1"/>
</dbReference>
<keyword evidence="2" id="KW-1185">Reference proteome</keyword>
<evidence type="ECO:0000313" key="2">
    <source>
        <dbReference type="Proteomes" id="UP000193083"/>
    </source>
</evidence>
<gene>
    <name evidence="1" type="ORF">SAMN02982922_1231</name>
</gene>
<sequence>MSVWDRSDGESGIDWDGVIERNVRLLGPIVATLCVMAGLFERPSARSHSEGPGEGYLPSPTLPRRWHRAVYRLLRAAEAAVRRLIIVVGRDMVAAEPVLAPLKTRSGPLVTHIPVRPGLGLACAGPAEVPAEANPPRKLAFSLLDPLPDPTRPPFLMRSSGVPRMSVPGWTPLFPVAPRHEPSPNDPIDAGYLRRRVDALSRALADLPRQAQRLARWRARCEALRKARRVRRLSTLRPGRAYGLRRPGSPRPEHPIDDILRDLHYFAWEAQEPRDTS</sequence>
<dbReference type="OrthoDB" id="8101535at2"/>
<dbReference type="Proteomes" id="UP000193083">
    <property type="component" value="Unassembled WGS sequence"/>
</dbReference>
<name>A0A1X7N5Q0_9HYPH</name>
<reference evidence="2" key="1">
    <citation type="submission" date="2017-04" db="EMBL/GenBank/DDBJ databases">
        <authorList>
            <person name="Varghese N."/>
            <person name="Submissions S."/>
        </authorList>
    </citation>
    <scope>NUCLEOTIDE SEQUENCE [LARGE SCALE GENOMIC DNA]</scope>
    <source>
        <strain evidence="2">B5P</strain>
    </source>
</reference>
<protein>
    <submittedName>
        <fullName evidence="1">Uncharacterized protein</fullName>
    </submittedName>
</protein>